<dbReference type="InterPro" id="IPR003838">
    <property type="entry name" value="ABC3_permease_C"/>
</dbReference>
<dbReference type="RefSeq" id="WP_378213937.1">
    <property type="nucleotide sequence ID" value="NZ_JBHLZP010001320.1"/>
</dbReference>
<dbReference type="EMBL" id="JBHLZP010001320">
    <property type="protein sequence ID" value="MFB9840729.1"/>
    <property type="molecule type" value="Genomic_DNA"/>
</dbReference>
<evidence type="ECO:0000256" key="7">
    <source>
        <dbReference type="SAM" id="Phobius"/>
    </source>
</evidence>
<accession>A0ABV5Z088</accession>
<feature type="non-terminal residue" evidence="9">
    <location>
        <position position="98"/>
    </location>
</feature>
<dbReference type="PANTHER" id="PTHR30572:SF4">
    <property type="entry name" value="ABC TRANSPORTER PERMEASE YTRF"/>
    <property type="match status" value="1"/>
</dbReference>
<evidence type="ECO:0000256" key="5">
    <source>
        <dbReference type="ARBA" id="ARBA00023136"/>
    </source>
</evidence>
<protein>
    <submittedName>
        <fullName evidence="9">FtsX-like permease family protein</fullName>
    </submittedName>
</protein>
<evidence type="ECO:0000256" key="1">
    <source>
        <dbReference type="ARBA" id="ARBA00004651"/>
    </source>
</evidence>
<evidence type="ECO:0000313" key="9">
    <source>
        <dbReference type="EMBL" id="MFB9840729.1"/>
    </source>
</evidence>
<comment type="caution">
    <text evidence="9">The sequence shown here is derived from an EMBL/GenBank/DDBJ whole genome shotgun (WGS) entry which is preliminary data.</text>
</comment>
<comment type="similarity">
    <text evidence="6">Belongs to the ABC-4 integral membrane protein family.</text>
</comment>
<proteinExistence type="inferred from homology"/>
<keyword evidence="2" id="KW-1003">Cell membrane</keyword>
<comment type="subcellular location">
    <subcellularLocation>
        <location evidence="1">Cell membrane</location>
        <topology evidence="1">Multi-pass membrane protein</topology>
    </subcellularLocation>
</comment>
<evidence type="ECO:0000256" key="3">
    <source>
        <dbReference type="ARBA" id="ARBA00022692"/>
    </source>
</evidence>
<feature type="transmembrane region" description="Helical" evidence="7">
    <location>
        <begin position="63"/>
        <end position="89"/>
    </location>
</feature>
<gene>
    <name evidence="9" type="ORF">ACFFNX_52295</name>
</gene>
<evidence type="ECO:0000259" key="8">
    <source>
        <dbReference type="Pfam" id="PF02687"/>
    </source>
</evidence>
<evidence type="ECO:0000256" key="6">
    <source>
        <dbReference type="ARBA" id="ARBA00038076"/>
    </source>
</evidence>
<name>A0ABV5Z088_9ACTN</name>
<feature type="domain" description="ABC3 transporter permease C-terminal" evidence="8">
    <location>
        <begin position="14"/>
        <end position="85"/>
    </location>
</feature>
<sequence length="98" mass="10151">IARLLSFLRTFLLVFAVISVFVGAFIIFNTFSMLVAQRSRELALLRAVGASRRQVTRAVLGEAVGVGVVGSTFGLGAGVGLALLLQALFRAAGADLGG</sequence>
<feature type="non-terminal residue" evidence="9">
    <location>
        <position position="1"/>
    </location>
</feature>
<dbReference type="PANTHER" id="PTHR30572">
    <property type="entry name" value="MEMBRANE COMPONENT OF TRANSPORTER-RELATED"/>
    <property type="match status" value="1"/>
</dbReference>
<keyword evidence="5 7" id="KW-0472">Membrane</keyword>
<dbReference type="Pfam" id="PF02687">
    <property type="entry name" value="FtsX"/>
    <property type="match status" value="1"/>
</dbReference>
<reference evidence="9 10" key="1">
    <citation type="submission" date="2024-09" db="EMBL/GenBank/DDBJ databases">
        <authorList>
            <person name="Sun Q."/>
            <person name="Mori K."/>
        </authorList>
    </citation>
    <scope>NUCLEOTIDE SEQUENCE [LARGE SCALE GENOMIC DNA]</scope>
    <source>
        <strain evidence="9 10">TBRC 0563</strain>
    </source>
</reference>
<keyword evidence="3 7" id="KW-0812">Transmembrane</keyword>
<dbReference type="InterPro" id="IPR050250">
    <property type="entry name" value="Macrolide_Exporter_MacB"/>
</dbReference>
<keyword evidence="10" id="KW-1185">Reference proteome</keyword>
<keyword evidence="4 7" id="KW-1133">Transmembrane helix</keyword>
<organism evidence="9 10">
    <name type="scientific">Actinoallomurus acaciae</name>
    <dbReference type="NCBI Taxonomy" id="502577"/>
    <lineage>
        <taxon>Bacteria</taxon>
        <taxon>Bacillati</taxon>
        <taxon>Actinomycetota</taxon>
        <taxon>Actinomycetes</taxon>
        <taxon>Streptosporangiales</taxon>
        <taxon>Thermomonosporaceae</taxon>
        <taxon>Actinoallomurus</taxon>
    </lineage>
</organism>
<evidence type="ECO:0000313" key="10">
    <source>
        <dbReference type="Proteomes" id="UP001589627"/>
    </source>
</evidence>
<feature type="transmembrane region" description="Helical" evidence="7">
    <location>
        <begin position="12"/>
        <end position="36"/>
    </location>
</feature>
<evidence type="ECO:0000256" key="4">
    <source>
        <dbReference type="ARBA" id="ARBA00022989"/>
    </source>
</evidence>
<evidence type="ECO:0000256" key="2">
    <source>
        <dbReference type="ARBA" id="ARBA00022475"/>
    </source>
</evidence>
<dbReference type="Proteomes" id="UP001589627">
    <property type="component" value="Unassembled WGS sequence"/>
</dbReference>